<gene>
    <name evidence="13 14" type="primary">lpxK</name>
    <name evidence="14" type="ORF">EKPJFOCH_3587</name>
</gene>
<name>A0ABQ4TP52_9HYPH</name>
<dbReference type="PANTHER" id="PTHR42724">
    <property type="entry name" value="TETRAACYLDISACCHARIDE 4'-KINASE"/>
    <property type="match status" value="1"/>
</dbReference>
<evidence type="ECO:0000256" key="13">
    <source>
        <dbReference type="HAMAP-Rule" id="MF_00409"/>
    </source>
</evidence>
<organism evidence="14 15">
    <name type="scientific">Methylobacterium thuringiense</name>
    <dbReference type="NCBI Taxonomy" id="1003091"/>
    <lineage>
        <taxon>Bacteria</taxon>
        <taxon>Pseudomonadati</taxon>
        <taxon>Pseudomonadota</taxon>
        <taxon>Alphaproteobacteria</taxon>
        <taxon>Hyphomicrobiales</taxon>
        <taxon>Methylobacteriaceae</taxon>
        <taxon>Methylobacterium</taxon>
    </lineage>
</organism>
<dbReference type="SUPFAM" id="SSF52540">
    <property type="entry name" value="P-loop containing nucleoside triphosphate hydrolases"/>
    <property type="match status" value="1"/>
</dbReference>
<comment type="similarity">
    <text evidence="13">Belongs to the LpxK family.</text>
</comment>
<comment type="pathway">
    <text evidence="2 13">Glycolipid biosynthesis; lipid IV(A) biosynthesis; lipid IV(A) from (3R)-3-hydroxytetradecanoyl-[acyl-carrier-protein] and UDP-N-acetyl-alpha-D-glucosamine: step 6/6.</text>
</comment>
<keyword evidence="11 13" id="KW-0443">Lipid metabolism</keyword>
<dbReference type="PANTHER" id="PTHR42724:SF1">
    <property type="entry name" value="TETRAACYLDISACCHARIDE 4'-KINASE, MITOCHONDRIAL-RELATED"/>
    <property type="match status" value="1"/>
</dbReference>
<evidence type="ECO:0000256" key="2">
    <source>
        <dbReference type="ARBA" id="ARBA00004870"/>
    </source>
</evidence>
<protein>
    <recommendedName>
        <fullName evidence="4 13">Tetraacyldisaccharide 4'-kinase</fullName>
        <ecNumber evidence="3 13">2.7.1.130</ecNumber>
    </recommendedName>
    <alternativeName>
        <fullName evidence="12 13">Lipid A 4'-kinase</fullName>
    </alternativeName>
</protein>
<keyword evidence="7 13" id="KW-0808">Transferase</keyword>
<evidence type="ECO:0000256" key="11">
    <source>
        <dbReference type="ARBA" id="ARBA00023098"/>
    </source>
</evidence>
<evidence type="ECO:0000313" key="15">
    <source>
        <dbReference type="Proteomes" id="UP001055101"/>
    </source>
</evidence>
<keyword evidence="10 13" id="KW-0067">ATP-binding</keyword>
<evidence type="ECO:0000256" key="5">
    <source>
        <dbReference type="ARBA" id="ARBA00022516"/>
    </source>
</evidence>
<evidence type="ECO:0000256" key="7">
    <source>
        <dbReference type="ARBA" id="ARBA00022679"/>
    </source>
</evidence>
<dbReference type="EC" id="2.7.1.130" evidence="3 13"/>
<proteinExistence type="inferred from homology"/>
<feature type="binding site" evidence="13">
    <location>
        <begin position="52"/>
        <end position="59"/>
    </location>
    <ligand>
        <name>ATP</name>
        <dbReference type="ChEBI" id="CHEBI:30616"/>
    </ligand>
</feature>
<dbReference type="InterPro" id="IPR027417">
    <property type="entry name" value="P-loop_NTPase"/>
</dbReference>
<keyword evidence="5 13" id="KW-0444">Lipid biosynthesis</keyword>
<accession>A0ABQ4TP52</accession>
<evidence type="ECO:0000313" key="14">
    <source>
        <dbReference type="EMBL" id="GJE57076.1"/>
    </source>
</evidence>
<evidence type="ECO:0000256" key="4">
    <source>
        <dbReference type="ARBA" id="ARBA00016436"/>
    </source>
</evidence>
<sequence>MRAPGFWSGPASHPLARALAPVGAAYGRLTARRMDGLGERTACPVLCVGNLTLGGAGKTPTAIRIAALLQEAGARPAFLTRGYGGRERGPLLVDPERHDSEKIGDEPLLLARVAPTVVARERPAGARLCAAQGADVVVMDDGLQNPSLTKTLSLAVVDAGAGIGNGLTFPAGPLRVPLDRQWRHVGGLVLIGEGAPGEAVAREALRRGLPVHRGRLVPEAATDLAGRAVLAFAGIGRPEKFFETVRGCGARLVETRAFPDHHRFSEKELAGLAEAALRLGAVLVTTEKDAVRLPAAFREAVTVLRVALAFADEAPLRAQLDALMRPGIDPSPGPGRRI</sequence>
<comment type="function">
    <text evidence="1 13">Transfers the gamma-phosphate of ATP to the 4'-position of a tetraacyldisaccharide 1-phosphate intermediate (termed DS-1-P) to form tetraacyldisaccharide 1,4'-bis-phosphate (lipid IVA).</text>
</comment>
<keyword evidence="6 13" id="KW-0441">Lipid A biosynthesis</keyword>
<reference evidence="14" key="2">
    <citation type="submission" date="2021-08" db="EMBL/GenBank/DDBJ databases">
        <authorList>
            <person name="Tani A."/>
            <person name="Ola A."/>
            <person name="Ogura Y."/>
            <person name="Katsura K."/>
            <person name="Hayashi T."/>
        </authorList>
    </citation>
    <scope>NUCLEOTIDE SEQUENCE</scope>
    <source>
        <strain evidence="14">DSM 23674</strain>
    </source>
</reference>
<dbReference type="Proteomes" id="UP001055101">
    <property type="component" value="Unassembled WGS sequence"/>
</dbReference>
<comment type="caution">
    <text evidence="14">The sequence shown here is derived from an EMBL/GenBank/DDBJ whole genome shotgun (WGS) entry which is preliminary data.</text>
</comment>
<dbReference type="RefSeq" id="WP_238232538.1">
    <property type="nucleotide sequence ID" value="NZ_BPRA01000017.1"/>
</dbReference>
<reference evidence="14" key="1">
    <citation type="journal article" date="2021" name="Front. Microbiol.">
        <title>Comprehensive Comparative Genomics and Phenotyping of Methylobacterium Species.</title>
        <authorList>
            <person name="Alessa O."/>
            <person name="Ogura Y."/>
            <person name="Fujitani Y."/>
            <person name="Takami H."/>
            <person name="Hayashi T."/>
            <person name="Sahin N."/>
            <person name="Tani A."/>
        </authorList>
    </citation>
    <scope>NUCLEOTIDE SEQUENCE</scope>
    <source>
        <strain evidence="14">DSM 23674</strain>
    </source>
</reference>
<evidence type="ECO:0000256" key="10">
    <source>
        <dbReference type="ARBA" id="ARBA00022840"/>
    </source>
</evidence>
<comment type="catalytic activity">
    <reaction evidence="13">
        <text>a lipid A disaccharide + ATP = a lipid IVA + ADP + H(+)</text>
        <dbReference type="Rhea" id="RHEA:67840"/>
        <dbReference type="ChEBI" id="CHEBI:15378"/>
        <dbReference type="ChEBI" id="CHEBI:30616"/>
        <dbReference type="ChEBI" id="CHEBI:176343"/>
        <dbReference type="ChEBI" id="CHEBI:176425"/>
        <dbReference type="ChEBI" id="CHEBI:456216"/>
        <dbReference type="EC" id="2.7.1.130"/>
    </reaction>
</comment>
<dbReference type="EMBL" id="BPRA01000017">
    <property type="protein sequence ID" value="GJE57076.1"/>
    <property type="molecule type" value="Genomic_DNA"/>
</dbReference>
<evidence type="ECO:0000256" key="6">
    <source>
        <dbReference type="ARBA" id="ARBA00022556"/>
    </source>
</evidence>
<evidence type="ECO:0000256" key="1">
    <source>
        <dbReference type="ARBA" id="ARBA00002274"/>
    </source>
</evidence>
<dbReference type="NCBIfam" id="TIGR00682">
    <property type="entry name" value="lpxK"/>
    <property type="match status" value="1"/>
</dbReference>
<keyword evidence="9 13" id="KW-0418">Kinase</keyword>
<evidence type="ECO:0000256" key="8">
    <source>
        <dbReference type="ARBA" id="ARBA00022741"/>
    </source>
</evidence>
<keyword evidence="15" id="KW-1185">Reference proteome</keyword>
<dbReference type="HAMAP" id="MF_00409">
    <property type="entry name" value="LpxK"/>
    <property type="match status" value="1"/>
</dbReference>
<evidence type="ECO:0000256" key="3">
    <source>
        <dbReference type="ARBA" id="ARBA00012071"/>
    </source>
</evidence>
<dbReference type="Pfam" id="PF02606">
    <property type="entry name" value="LpxK"/>
    <property type="match status" value="1"/>
</dbReference>
<dbReference type="InterPro" id="IPR003758">
    <property type="entry name" value="LpxK"/>
</dbReference>
<evidence type="ECO:0000256" key="9">
    <source>
        <dbReference type="ARBA" id="ARBA00022777"/>
    </source>
</evidence>
<evidence type="ECO:0000256" key="12">
    <source>
        <dbReference type="ARBA" id="ARBA00029757"/>
    </source>
</evidence>
<keyword evidence="8 13" id="KW-0547">Nucleotide-binding</keyword>